<organism evidence="9">
    <name type="scientific">Triticum aestivum</name>
    <name type="common">Wheat</name>
    <dbReference type="NCBI Taxonomy" id="4565"/>
    <lineage>
        <taxon>Eukaryota</taxon>
        <taxon>Viridiplantae</taxon>
        <taxon>Streptophyta</taxon>
        <taxon>Embryophyta</taxon>
        <taxon>Tracheophyta</taxon>
        <taxon>Spermatophyta</taxon>
        <taxon>Magnoliopsida</taxon>
        <taxon>Liliopsida</taxon>
        <taxon>Poales</taxon>
        <taxon>Poaceae</taxon>
        <taxon>BOP clade</taxon>
        <taxon>Pooideae</taxon>
        <taxon>Triticodae</taxon>
        <taxon>Triticeae</taxon>
        <taxon>Triticinae</taxon>
        <taxon>Triticum</taxon>
    </lineage>
</organism>
<protein>
    <recommendedName>
        <fullName evidence="11">Fiber protein Fb34</fullName>
    </recommendedName>
</protein>
<evidence type="ECO:0000256" key="3">
    <source>
        <dbReference type="ARBA" id="ARBA00022729"/>
    </source>
</evidence>
<dbReference type="Gramene" id="TraesROB_scaffold_037766_01G000200.1">
    <property type="protein sequence ID" value="TraesROB_scaffold_037766_01G000200.1"/>
    <property type="gene ID" value="TraesROB_scaffold_037766_01G000200"/>
</dbReference>
<dbReference type="PANTHER" id="PTHR31769">
    <property type="entry name" value="OS07G0462200 PROTEIN-RELATED"/>
    <property type="match status" value="1"/>
</dbReference>
<feature type="chain" id="PRO_5043172676" description="Fiber protein Fb34" evidence="8">
    <location>
        <begin position="22"/>
        <end position="184"/>
    </location>
</feature>
<dbReference type="AlphaFoldDB" id="A0A3B6CGL4"/>
<reference evidence="9" key="1">
    <citation type="submission" date="2018-08" db="EMBL/GenBank/DDBJ databases">
        <authorList>
            <person name="Rossello M."/>
        </authorList>
    </citation>
    <scope>NUCLEOTIDE SEQUENCE [LARGE SCALE GENOMIC DNA]</scope>
    <source>
        <strain evidence="9">cv. Chinese Spring</strain>
    </source>
</reference>
<sequence length="184" mass="19786">MASIVVIGLVLLLDILAFVLAIGAERRRSTAQLGEAEPGGRRYCMYDTDASTWYGVGALALLLVGQAVAMAASRCFCCGRALSPGRWRFFSGLFFVLCWLTFVIAEVCLLAGSVRNAYHTKYVSGYYDGGALPCAMLRRGVFAAGAAFAFLTTLFVMLHYVFYSKARAAPPPIINGGGIGMTRI</sequence>
<dbReference type="RefSeq" id="XP_044326894.1">
    <property type="nucleotide sequence ID" value="XM_044470959.1"/>
</dbReference>
<feature type="signal peptide" evidence="8">
    <location>
        <begin position="1"/>
        <end position="21"/>
    </location>
</feature>
<gene>
    <name evidence="9" type="primary">LOC123047411</name>
</gene>
<feature type="transmembrane region" description="Helical" evidence="7">
    <location>
        <begin position="141"/>
        <end position="163"/>
    </location>
</feature>
<reference evidence="9" key="2">
    <citation type="submission" date="2018-10" db="UniProtKB">
        <authorList>
            <consortium name="EnsemblPlants"/>
        </authorList>
    </citation>
    <scope>IDENTIFICATION</scope>
</reference>
<dbReference type="Gramene" id="TraesNOR2B03G01082380.1">
    <property type="protein sequence ID" value="TraesNOR2B03G01082380.1"/>
    <property type="gene ID" value="TraesNOR2B03G01082380"/>
</dbReference>
<dbReference type="Gramene" id="TraesJUL2B03G01070130.1">
    <property type="protein sequence ID" value="TraesJUL2B03G01070130.1"/>
    <property type="gene ID" value="TraesJUL2B03G01070130"/>
</dbReference>
<dbReference type="Gramene" id="TraesCS2B03G1483500.1">
    <property type="protein sequence ID" value="TraesCS2B03G1483500.1.CDS"/>
    <property type="gene ID" value="TraesCS2B03G1483500"/>
</dbReference>
<dbReference type="Gramene" id="TraesPARA_EIv1.0_0477140.1">
    <property type="protein sequence ID" value="TraesPARA_EIv1.0_0477140.1.CDS"/>
    <property type="gene ID" value="TraesPARA_EIv1.0_0477140"/>
</dbReference>
<keyword evidence="2 7" id="KW-0812">Transmembrane</keyword>
<dbReference type="Gramene" id="TraesJAG2B03G01066000.1">
    <property type="protein sequence ID" value="TraesJAG2B03G01066000.1"/>
    <property type="gene ID" value="TraesJAG2B03G01066000"/>
</dbReference>
<proteinExistence type="inferred from homology"/>
<evidence type="ECO:0000256" key="6">
    <source>
        <dbReference type="ARBA" id="ARBA00029467"/>
    </source>
</evidence>
<dbReference type="Pfam" id="PF06749">
    <property type="entry name" value="DUF1218"/>
    <property type="match status" value="1"/>
</dbReference>
<dbReference type="Gramene" id="TraesCAD_scaffold_076707_01G000100.1">
    <property type="protein sequence ID" value="TraesCAD_scaffold_076707_01G000100.1"/>
    <property type="gene ID" value="TraesCAD_scaffold_076707_01G000100"/>
</dbReference>
<dbReference type="Gramene" id="TraesCLE_scaffold_047940_01G000200.1">
    <property type="protein sequence ID" value="TraesCLE_scaffold_047940_01G000200.1"/>
    <property type="gene ID" value="TraesCLE_scaffold_047940_01G000200"/>
</dbReference>
<dbReference type="GeneID" id="123047411"/>
<feature type="transmembrane region" description="Helical" evidence="7">
    <location>
        <begin position="89"/>
        <end position="112"/>
    </location>
</feature>
<evidence type="ECO:0000256" key="2">
    <source>
        <dbReference type="ARBA" id="ARBA00022692"/>
    </source>
</evidence>
<dbReference type="Gramene" id="TraesCS2B02G592000.1">
    <property type="protein sequence ID" value="TraesCS2B02G592000.1"/>
    <property type="gene ID" value="TraesCS2B02G592000"/>
</dbReference>
<keyword evidence="3 8" id="KW-0732">Signal</keyword>
<dbReference type="InterPro" id="IPR052222">
    <property type="entry name" value="DESIGUAL"/>
</dbReference>
<evidence type="ECO:0000256" key="8">
    <source>
        <dbReference type="SAM" id="SignalP"/>
    </source>
</evidence>
<name>A0A3B6CGL4_WHEAT</name>
<dbReference type="PaxDb" id="4565-Traes_2BL_541F1F408.1"/>
<feature type="transmembrane region" description="Helical" evidence="7">
    <location>
        <begin position="53"/>
        <end position="77"/>
    </location>
</feature>
<evidence type="ECO:0000256" key="4">
    <source>
        <dbReference type="ARBA" id="ARBA00022989"/>
    </source>
</evidence>
<accession>A0A3B6CGL4</accession>
<dbReference type="Gramene" id="TraesMAC2B03G01064590.1">
    <property type="protein sequence ID" value="TraesMAC2B03G01064590.1"/>
    <property type="gene ID" value="TraesMAC2B03G01064590"/>
</dbReference>
<dbReference type="SMR" id="A0A3B6CGL4"/>
<evidence type="ECO:0008006" key="11">
    <source>
        <dbReference type="Google" id="ProtNLM"/>
    </source>
</evidence>
<dbReference type="Gramene" id="TraesSYM2B03G01082280.1">
    <property type="protein sequence ID" value="TraesSYM2B03G01082280.1"/>
    <property type="gene ID" value="TraesSYM2B03G01082280"/>
</dbReference>
<dbReference type="OrthoDB" id="2015495at2759"/>
<evidence type="ECO:0000313" key="9">
    <source>
        <dbReference type="EnsemblPlants" id="TraesCS2B02G592000.1"/>
    </source>
</evidence>
<dbReference type="InterPro" id="IPR009606">
    <property type="entry name" value="DEAL/Modifying_wall_lignin1/2"/>
</dbReference>
<comment type="similarity">
    <text evidence="6">Belongs to the DESIGUAL family.</text>
</comment>
<dbReference type="Gramene" id="TraesARI2B03G01082820.1">
    <property type="protein sequence ID" value="TraesARI2B03G01082820.1"/>
    <property type="gene ID" value="TraesARI2B03G01082820"/>
</dbReference>
<evidence type="ECO:0000256" key="7">
    <source>
        <dbReference type="SAM" id="Phobius"/>
    </source>
</evidence>
<keyword evidence="10" id="KW-1185">Reference proteome</keyword>
<dbReference type="EnsemblPlants" id="TraesCS2B02G592000.1">
    <property type="protein sequence ID" value="TraesCS2B02G592000.1"/>
    <property type="gene ID" value="TraesCS2B02G592000"/>
</dbReference>
<dbReference type="Gramene" id="TraesLAC2B03G01020950.1">
    <property type="protein sequence ID" value="TraesLAC2B03G01020950.1"/>
    <property type="gene ID" value="TraesLAC2B03G01020950"/>
</dbReference>
<evidence type="ECO:0000313" key="10">
    <source>
        <dbReference type="Proteomes" id="UP000019116"/>
    </source>
</evidence>
<keyword evidence="4 7" id="KW-1133">Transmembrane helix</keyword>
<keyword evidence="5 7" id="KW-0472">Membrane</keyword>
<dbReference type="Gramene" id="TraesWEE_scaffold_116149_01G000400.1">
    <property type="protein sequence ID" value="TraesWEE_scaffold_116149_01G000400.1"/>
    <property type="gene ID" value="TraesWEE_scaffold_116149_01G000400"/>
</dbReference>
<comment type="subcellular location">
    <subcellularLocation>
        <location evidence="1">Endomembrane system</location>
        <topology evidence="1">Multi-pass membrane protein</topology>
    </subcellularLocation>
</comment>
<evidence type="ECO:0000256" key="5">
    <source>
        <dbReference type="ARBA" id="ARBA00023136"/>
    </source>
</evidence>
<dbReference type="Proteomes" id="UP000019116">
    <property type="component" value="Chromosome 2B"/>
</dbReference>
<evidence type="ECO:0000256" key="1">
    <source>
        <dbReference type="ARBA" id="ARBA00004127"/>
    </source>
</evidence>
<dbReference type="GO" id="GO:0012505">
    <property type="term" value="C:endomembrane system"/>
    <property type="evidence" value="ECO:0007669"/>
    <property type="project" value="UniProtKB-SubCell"/>
</dbReference>
<dbReference type="OMA" id="FTELHYL"/>